<dbReference type="Proteomes" id="UP000287651">
    <property type="component" value="Unassembled WGS sequence"/>
</dbReference>
<dbReference type="PANTHER" id="PTHR14659:SF1">
    <property type="entry name" value="ALPHA- AND GAMMA-ADAPTIN-BINDING PROTEIN P34"/>
    <property type="match status" value="1"/>
</dbReference>
<proteinExistence type="predicted"/>
<dbReference type="Pfam" id="PF10199">
    <property type="entry name" value="Adaptin_binding"/>
    <property type="match status" value="1"/>
</dbReference>
<dbReference type="PANTHER" id="PTHR14659">
    <property type="entry name" value="ALPHA- AND GAMMA-ADAPTIN-BINDING PROTEIN P34"/>
    <property type="match status" value="1"/>
</dbReference>
<reference evidence="1 2" key="1">
    <citation type="journal article" date="2014" name="Agronomy (Basel)">
        <title>A Draft Genome Sequence for Ensete ventricosum, the Drought-Tolerant Tree Against Hunger.</title>
        <authorList>
            <person name="Harrison J."/>
            <person name="Moore K.A."/>
            <person name="Paszkiewicz K."/>
            <person name="Jones T."/>
            <person name="Grant M."/>
            <person name="Ambacheew D."/>
            <person name="Muzemil S."/>
            <person name="Studholme D.J."/>
        </authorList>
    </citation>
    <scope>NUCLEOTIDE SEQUENCE [LARGE SCALE GENOMIC DNA]</scope>
</reference>
<sequence>MQKCGESSSDPHPEYVDYGIDETEACSLLENEEPSLEIRKSCLDCLVLLYFPRFALPGSKAPYLAVCTGPPVDWYVDRLLPFCTVEIDRKSTVGGRLREKKKREKNLVPPCAALPLFPHAICRPWVKNRLWAIPSPHAGRRNKATGMPCAYCSVPGTVSYQDELGTPVPTNDESEYEIEYEVLSHGSDEEWSGYSDAVVTRMHNETADGINQDPKHNMSNIHEAEVETSSSTPAPSIPSVFPNTSASETGIVIHEPSAEINIVENLRGKQEGEISSEQKPGSNFEEQEELGSDVVNISNLDEDAHYGLDDLERLMFEIGNMRDNLRLMPDFQRKEMAANLAMKMAAMFGDVTDDEDGL</sequence>
<evidence type="ECO:0000313" key="1">
    <source>
        <dbReference type="EMBL" id="RRT85788.1"/>
    </source>
</evidence>
<organism evidence="1 2">
    <name type="scientific">Ensete ventricosum</name>
    <name type="common">Abyssinian banana</name>
    <name type="synonym">Musa ensete</name>
    <dbReference type="NCBI Taxonomy" id="4639"/>
    <lineage>
        <taxon>Eukaryota</taxon>
        <taxon>Viridiplantae</taxon>
        <taxon>Streptophyta</taxon>
        <taxon>Embryophyta</taxon>
        <taxon>Tracheophyta</taxon>
        <taxon>Spermatophyta</taxon>
        <taxon>Magnoliopsida</taxon>
        <taxon>Liliopsida</taxon>
        <taxon>Zingiberales</taxon>
        <taxon>Musaceae</taxon>
        <taxon>Ensete</taxon>
    </lineage>
</organism>
<gene>
    <name evidence="1" type="ORF">B296_00008016</name>
</gene>
<name>A0A427BBH0_ENSVE</name>
<dbReference type="InterPro" id="IPR019341">
    <property type="entry name" value="Alpha/Gamma-adaptin-bd_p34"/>
</dbReference>
<comment type="caution">
    <text evidence="1">The sequence shown here is derived from an EMBL/GenBank/DDBJ whole genome shotgun (WGS) entry which is preliminary data.</text>
</comment>
<evidence type="ECO:0000313" key="2">
    <source>
        <dbReference type="Proteomes" id="UP000287651"/>
    </source>
</evidence>
<protein>
    <submittedName>
        <fullName evidence="1">Uncharacterized protein</fullName>
    </submittedName>
</protein>
<dbReference type="EMBL" id="AMZH03000060">
    <property type="protein sequence ID" value="RRT85788.1"/>
    <property type="molecule type" value="Genomic_DNA"/>
</dbReference>
<dbReference type="AlphaFoldDB" id="A0A427BBH0"/>
<accession>A0A427BBH0</accession>